<dbReference type="EMBL" id="JACAZI010000025">
    <property type="protein sequence ID" value="KAF7335086.1"/>
    <property type="molecule type" value="Genomic_DNA"/>
</dbReference>
<evidence type="ECO:0000313" key="1">
    <source>
        <dbReference type="EMBL" id="KAF7335086.1"/>
    </source>
</evidence>
<dbReference type="OrthoDB" id="2955238at2759"/>
<proteinExistence type="predicted"/>
<keyword evidence="2" id="KW-1185">Reference proteome</keyword>
<sequence length="92" mass="10322">MVAARAELISAICICTEQTFTEASTTPEKFCTAFSTALHVYVGSTLESTVNKKIRALPWEDYKDRWNLADSELHECMIEIIMSHPLRLNASA</sequence>
<name>A0A8H6X6V7_9AGAR</name>
<comment type="caution">
    <text evidence="1">The sequence shown here is derived from an EMBL/GenBank/DDBJ whole genome shotgun (WGS) entry which is preliminary data.</text>
</comment>
<evidence type="ECO:0000313" key="2">
    <source>
        <dbReference type="Proteomes" id="UP000620124"/>
    </source>
</evidence>
<dbReference type="AlphaFoldDB" id="A0A8H6X6V7"/>
<protein>
    <submittedName>
        <fullName evidence="1">Uncharacterized protein</fullName>
    </submittedName>
</protein>
<accession>A0A8H6X6V7</accession>
<dbReference type="Proteomes" id="UP000620124">
    <property type="component" value="Unassembled WGS sequence"/>
</dbReference>
<reference evidence="1" key="1">
    <citation type="submission" date="2020-05" db="EMBL/GenBank/DDBJ databases">
        <title>Mycena genomes resolve the evolution of fungal bioluminescence.</title>
        <authorList>
            <person name="Tsai I.J."/>
        </authorList>
    </citation>
    <scope>NUCLEOTIDE SEQUENCE</scope>
    <source>
        <strain evidence="1">CCC161011</strain>
    </source>
</reference>
<organism evidence="1 2">
    <name type="scientific">Mycena venus</name>
    <dbReference type="NCBI Taxonomy" id="2733690"/>
    <lineage>
        <taxon>Eukaryota</taxon>
        <taxon>Fungi</taxon>
        <taxon>Dikarya</taxon>
        <taxon>Basidiomycota</taxon>
        <taxon>Agaricomycotina</taxon>
        <taxon>Agaricomycetes</taxon>
        <taxon>Agaricomycetidae</taxon>
        <taxon>Agaricales</taxon>
        <taxon>Marasmiineae</taxon>
        <taxon>Mycenaceae</taxon>
        <taxon>Mycena</taxon>
    </lineage>
</organism>
<gene>
    <name evidence="1" type="ORF">MVEN_02259200</name>
</gene>